<evidence type="ECO:0000313" key="1">
    <source>
        <dbReference type="EnsemblPlants" id="AET7Gv21356100.2"/>
    </source>
</evidence>
<organism evidence="1 2">
    <name type="scientific">Aegilops tauschii subsp. strangulata</name>
    <name type="common">Goatgrass</name>
    <dbReference type="NCBI Taxonomy" id="200361"/>
    <lineage>
        <taxon>Eukaryota</taxon>
        <taxon>Viridiplantae</taxon>
        <taxon>Streptophyta</taxon>
        <taxon>Embryophyta</taxon>
        <taxon>Tracheophyta</taxon>
        <taxon>Spermatophyta</taxon>
        <taxon>Magnoliopsida</taxon>
        <taxon>Liliopsida</taxon>
        <taxon>Poales</taxon>
        <taxon>Poaceae</taxon>
        <taxon>BOP clade</taxon>
        <taxon>Pooideae</taxon>
        <taxon>Triticodae</taxon>
        <taxon>Triticeae</taxon>
        <taxon>Triticinae</taxon>
        <taxon>Aegilops</taxon>
    </lineage>
</organism>
<reference evidence="2" key="1">
    <citation type="journal article" date="2014" name="Science">
        <title>Ancient hybridizations among the ancestral genomes of bread wheat.</title>
        <authorList>
            <consortium name="International Wheat Genome Sequencing Consortium,"/>
            <person name="Marcussen T."/>
            <person name="Sandve S.R."/>
            <person name="Heier L."/>
            <person name="Spannagl M."/>
            <person name="Pfeifer M."/>
            <person name="Jakobsen K.S."/>
            <person name="Wulff B.B."/>
            <person name="Steuernagel B."/>
            <person name="Mayer K.F."/>
            <person name="Olsen O.A."/>
        </authorList>
    </citation>
    <scope>NUCLEOTIDE SEQUENCE [LARGE SCALE GENOMIC DNA]</scope>
    <source>
        <strain evidence="2">cv. AL8/78</strain>
    </source>
</reference>
<proteinExistence type="predicted"/>
<reference evidence="1" key="4">
    <citation type="submission" date="2019-03" db="UniProtKB">
        <authorList>
            <consortium name="EnsemblPlants"/>
        </authorList>
    </citation>
    <scope>IDENTIFICATION</scope>
</reference>
<sequence>MMPRRTAPVARWWRRCVRGAECRLQSSACRWSRGRNSVSDGLSEPVKMAADYFLCTNELVLTHWRRQMSTSVCDHLLSKTR</sequence>
<reference evidence="1" key="5">
    <citation type="journal article" date="2021" name="G3 (Bethesda)">
        <title>Aegilops tauschii genome assembly Aet v5.0 features greater sequence contiguity and improved annotation.</title>
        <authorList>
            <person name="Wang L."/>
            <person name="Zhu T."/>
            <person name="Rodriguez J.C."/>
            <person name="Deal K.R."/>
            <person name="Dubcovsky J."/>
            <person name="McGuire P.E."/>
            <person name="Lux T."/>
            <person name="Spannagl M."/>
            <person name="Mayer K.F.X."/>
            <person name="Baldrich P."/>
            <person name="Meyers B.C."/>
            <person name="Huo N."/>
            <person name="Gu Y.Q."/>
            <person name="Zhou H."/>
            <person name="Devos K.M."/>
            <person name="Bennetzen J.L."/>
            <person name="Unver T."/>
            <person name="Budak H."/>
            <person name="Gulick P.J."/>
            <person name="Galiba G."/>
            <person name="Kalapos B."/>
            <person name="Nelson D.R."/>
            <person name="Li P."/>
            <person name="You F.M."/>
            <person name="Luo M.C."/>
            <person name="Dvorak J."/>
        </authorList>
    </citation>
    <scope>NUCLEOTIDE SEQUENCE [LARGE SCALE GENOMIC DNA]</scope>
    <source>
        <strain evidence="1">cv. AL8/78</strain>
    </source>
</reference>
<dbReference type="AlphaFoldDB" id="A0A453TDK1"/>
<reference evidence="1" key="3">
    <citation type="journal article" date="2017" name="Nature">
        <title>Genome sequence of the progenitor of the wheat D genome Aegilops tauschii.</title>
        <authorList>
            <person name="Luo M.C."/>
            <person name="Gu Y.Q."/>
            <person name="Puiu D."/>
            <person name="Wang H."/>
            <person name="Twardziok S.O."/>
            <person name="Deal K.R."/>
            <person name="Huo N."/>
            <person name="Zhu T."/>
            <person name="Wang L."/>
            <person name="Wang Y."/>
            <person name="McGuire P.E."/>
            <person name="Liu S."/>
            <person name="Long H."/>
            <person name="Ramasamy R.K."/>
            <person name="Rodriguez J.C."/>
            <person name="Van S.L."/>
            <person name="Yuan L."/>
            <person name="Wang Z."/>
            <person name="Xia Z."/>
            <person name="Xiao L."/>
            <person name="Anderson O.D."/>
            <person name="Ouyang S."/>
            <person name="Liang Y."/>
            <person name="Zimin A.V."/>
            <person name="Pertea G."/>
            <person name="Qi P."/>
            <person name="Bennetzen J.L."/>
            <person name="Dai X."/>
            <person name="Dawson M.W."/>
            <person name="Muller H.G."/>
            <person name="Kugler K."/>
            <person name="Rivarola-Duarte L."/>
            <person name="Spannagl M."/>
            <person name="Mayer K.F.X."/>
            <person name="Lu F.H."/>
            <person name="Bevan M.W."/>
            <person name="Leroy P."/>
            <person name="Li P."/>
            <person name="You F.M."/>
            <person name="Sun Q."/>
            <person name="Liu Z."/>
            <person name="Lyons E."/>
            <person name="Wicker T."/>
            <person name="Salzberg S.L."/>
            <person name="Devos K.M."/>
            <person name="Dvorak J."/>
        </authorList>
    </citation>
    <scope>NUCLEOTIDE SEQUENCE [LARGE SCALE GENOMIC DNA]</scope>
    <source>
        <strain evidence="1">cv. AL8/78</strain>
    </source>
</reference>
<reference evidence="2" key="2">
    <citation type="journal article" date="2017" name="Nat. Plants">
        <title>The Aegilops tauschii genome reveals multiple impacts of transposons.</title>
        <authorList>
            <person name="Zhao G."/>
            <person name="Zou C."/>
            <person name="Li K."/>
            <person name="Wang K."/>
            <person name="Li T."/>
            <person name="Gao L."/>
            <person name="Zhang X."/>
            <person name="Wang H."/>
            <person name="Yang Z."/>
            <person name="Liu X."/>
            <person name="Jiang W."/>
            <person name="Mao L."/>
            <person name="Kong X."/>
            <person name="Jiao Y."/>
            <person name="Jia J."/>
        </authorList>
    </citation>
    <scope>NUCLEOTIDE SEQUENCE [LARGE SCALE GENOMIC DNA]</scope>
    <source>
        <strain evidence="2">cv. AL8/78</strain>
    </source>
</reference>
<dbReference type="EnsemblPlants" id="AET7Gv21356100.2">
    <property type="protein sequence ID" value="AET7Gv21356100.2"/>
    <property type="gene ID" value="AET7Gv21356100"/>
</dbReference>
<accession>A0A453TDK1</accession>
<keyword evidence="2" id="KW-1185">Reference proteome</keyword>
<name>A0A453TDK1_AEGTS</name>
<evidence type="ECO:0000313" key="2">
    <source>
        <dbReference type="Proteomes" id="UP000015105"/>
    </source>
</evidence>
<dbReference type="Gramene" id="AET7Gv21356100.2">
    <property type="protein sequence ID" value="AET7Gv21356100.2"/>
    <property type="gene ID" value="AET7Gv21356100"/>
</dbReference>
<dbReference type="Proteomes" id="UP000015105">
    <property type="component" value="Chromosome 7D"/>
</dbReference>
<protein>
    <submittedName>
        <fullName evidence="1">Uncharacterized protein</fullName>
    </submittedName>
</protein>